<dbReference type="EMBL" id="CP042430">
    <property type="protein sequence ID" value="QEC50730.1"/>
    <property type="molecule type" value="Genomic_DNA"/>
</dbReference>
<comment type="similarity">
    <text evidence="4">Belongs to the 4HPPD family.</text>
</comment>
<evidence type="ECO:0000256" key="3">
    <source>
        <dbReference type="ARBA" id="ARBA00004496"/>
    </source>
</evidence>
<dbReference type="CDD" id="cd07250">
    <property type="entry name" value="HPPD_C_like"/>
    <property type="match status" value="1"/>
</dbReference>
<dbReference type="Proteomes" id="UP000321805">
    <property type="component" value="Chromosome"/>
</dbReference>
<evidence type="ECO:0000256" key="1">
    <source>
        <dbReference type="ARBA" id="ARBA00004395"/>
    </source>
</evidence>
<keyword evidence="10 17" id="KW-0223">Dioxygenase</keyword>
<keyword evidence="11 17" id="KW-0560">Oxidoreductase</keyword>
<keyword evidence="14" id="KW-0472">Membrane</keyword>
<dbReference type="PANTHER" id="PTHR11959:SF1">
    <property type="entry name" value="4-HYDROXYPHENYLPYRUVATE DIOXYGENASE"/>
    <property type="match status" value="1"/>
</dbReference>
<keyword evidence="9" id="KW-0256">Endoplasmic reticulum</keyword>
<dbReference type="OrthoDB" id="9780241at2"/>
<dbReference type="GO" id="GO:0006572">
    <property type="term" value="P:L-tyrosine catabolic process"/>
    <property type="evidence" value="ECO:0007669"/>
    <property type="project" value="TreeGrafter"/>
</dbReference>
<dbReference type="Gene3D" id="3.10.180.10">
    <property type="entry name" value="2,3-Dihydroxybiphenyl 1,2-Dioxygenase, domain 1"/>
    <property type="match status" value="2"/>
</dbReference>
<dbReference type="InterPro" id="IPR041736">
    <property type="entry name" value="4OHPhenylPyrv_dOase_N"/>
</dbReference>
<dbReference type="InterPro" id="IPR004360">
    <property type="entry name" value="Glyas_Fos-R_dOase_dom"/>
</dbReference>
<proteinExistence type="inferred from homology"/>
<dbReference type="GO" id="GO:0046872">
    <property type="term" value="F:metal ion binding"/>
    <property type="evidence" value="ECO:0007669"/>
    <property type="project" value="UniProtKB-KW"/>
</dbReference>
<evidence type="ECO:0000256" key="2">
    <source>
        <dbReference type="ARBA" id="ARBA00004406"/>
    </source>
</evidence>
<feature type="binding site" evidence="15">
    <location>
        <position position="172"/>
    </location>
    <ligand>
        <name>Fe cation</name>
        <dbReference type="ChEBI" id="CHEBI:24875"/>
    </ligand>
</feature>
<feature type="binding site" evidence="15">
    <location>
        <position position="253"/>
    </location>
    <ligand>
        <name>Fe cation</name>
        <dbReference type="ChEBI" id="CHEBI:24875"/>
    </ligand>
</feature>
<evidence type="ECO:0000256" key="11">
    <source>
        <dbReference type="ARBA" id="ARBA00023002"/>
    </source>
</evidence>
<evidence type="ECO:0000256" key="10">
    <source>
        <dbReference type="ARBA" id="ARBA00022964"/>
    </source>
</evidence>
<evidence type="ECO:0000256" key="14">
    <source>
        <dbReference type="ARBA" id="ARBA00023136"/>
    </source>
</evidence>
<organism evidence="17 18">
    <name type="scientific">Baekduia soli</name>
    <dbReference type="NCBI Taxonomy" id="496014"/>
    <lineage>
        <taxon>Bacteria</taxon>
        <taxon>Bacillati</taxon>
        <taxon>Actinomycetota</taxon>
        <taxon>Thermoleophilia</taxon>
        <taxon>Solirubrobacterales</taxon>
        <taxon>Baekduiaceae</taxon>
        <taxon>Baekduia</taxon>
    </lineage>
</organism>
<evidence type="ECO:0000256" key="13">
    <source>
        <dbReference type="ARBA" id="ARBA00023034"/>
    </source>
</evidence>
<feature type="binding site" evidence="15">
    <location>
        <position position="332"/>
    </location>
    <ligand>
        <name>Fe cation</name>
        <dbReference type="ChEBI" id="CHEBI:24875"/>
    </ligand>
</feature>
<dbReference type="InterPro" id="IPR041735">
    <property type="entry name" value="4OHPhenylPyrv_dOase_C"/>
</dbReference>
<comment type="subunit">
    <text evidence="5">Homodimer.</text>
</comment>
<keyword evidence="13" id="KW-0333">Golgi apparatus</keyword>
<evidence type="ECO:0000256" key="7">
    <source>
        <dbReference type="ARBA" id="ARBA00022723"/>
    </source>
</evidence>
<evidence type="ECO:0000256" key="4">
    <source>
        <dbReference type="ARBA" id="ARBA00005877"/>
    </source>
</evidence>
<dbReference type="SUPFAM" id="SSF54593">
    <property type="entry name" value="Glyoxalase/Bleomycin resistance protein/Dihydroxybiphenyl dioxygenase"/>
    <property type="match status" value="1"/>
</dbReference>
<dbReference type="InterPro" id="IPR029068">
    <property type="entry name" value="Glyas_Bleomycin-R_OHBP_Dase"/>
</dbReference>
<accession>A0A5B8UCI4</accession>
<protein>
    <submittedName>
        <fullName evidence="17">4-hydroxyphenylpyruvate dioxygenase</fullName>
        <ecNumber evidence="17">1.13.11.27</ecNumber>
    </submittedName>
</protein>
<dbReference type="PANTHER" id="PTHR11959">
    <property type="entry name" value="4-HYDROXYPHENYLPYRUVATE DIOXYGENASE"/>
    <property type="match status" value="1"/>
</dbReference>
<dbReference type="GO" id="GO:0042802">
    <property type="term" value="F:identical protein binding"/>
    <property type="evidence" value="ECO:0007669"/>
    <property type="project" value="UniProtKB-ARBA"/>
</dbReference>
<evidence type="ECO:0000256" key="12">
    <source>
        <dbReference type="ARBA" id="ARBA00023004"/>
    </source>
</evidence>
<reference evidence="17 18" key="1">
    <citation type="journal article" date="2018" name="J. Microbiol.">
        <title>Baekduia soli gen. nov., sp. nov., a novel bacterium isolated from the soil of Baekdu Mountain and proposal of a novel family name, Baekduiaceae fam. nov.</title>
        <authorList>
            <person name="An D.S."/>
            <person name="Siddiqi M.Z."/>
            <person name="Kim K.H."/>
            <person name="Yu H.S."/>
            <person name="Im W.T."/>
        </authorList>
    </citation>
    <scope>NUCLEOTIDE SEQUENCE [LARGE SCALE GENOMIC DNA]</scope>
    <source>
        <strain evidence="17 18">BR7-21</strain>
    </source>
</reference>
<comment type="subcellular location">
    <subcellularLocation>
        <location evidence="3">Cytoplasm</location>
    </subcellularLocation>
    <subcellularLocation>
        <location evidence="2">Endoplasmic reticulum membrane</location>
        <topology evidence="2">Peripheral membrane protein</topology>
    </subcellularLocation>
    <subcellularLocation>
        <location evidence="1">Golgi apparatus membrane</location>
        <topology evidence="1">Peripheral membrane protein</topology>
    </subcellularLocation>
</comment>
<keyword evidence="6" id="KW-0963">Cytoplasm</keyword>
<keyword evidence="17" id="KW-0670">Pyruvate</keyword>
<dbReference type="NCBIfam" id="TIGR01263">
    <property type="entry name" value="4HPPD"/>
    <property type="match status" value="1"/>
</dbReference>
<dbReference type="InterPro" id="IPR005956">
    <property type="entry name" value="4OHPhenylPyrv_dOase"/>
</dbReference>
<dbReference type="CDD" id="cd08342">
    <property type="entry name" value="HPPD_N_like"/>
    <property type="match status" value="1"/>
</dbReference>
<dbReference type="FunFam" id="3.10.180.10:FF:000022">
    <property type="entry name" value="4-hydroxyphenylpyruvate dioxygenase"/>
    <property type="match status" value="1"/>
</dbReference>
<sequence length="364" mass="40488">MPATEDFMPLHGIDHVELFVGNAKQAAYYYRHAFGFRLVAYSGLETGTRDRASYVLQQGRIRLVLTGALHSDSPIAEHHRRHGDGVKVIALSVPSVDRAWQEATSRGAEGVAEPHDATDEHGTVRLASIRTYGDTLHTFVQRDGYPGPFLPGYAAAQDPSDDAEPMLLALDHIVGNVEHMDPWVKYYEDVFNMKEMLHFTDEAISTEYSALMSKVVTNGNGAVKFPINEPAEAKRRSQIDEYLEFYEGPGAQHLAVATRDIVGTVAALRRRGVEFLDIPDAYYDGVPARVPEVEGQLADLRAQGILVDRDDDGHLLQIFTKPVGDRPTVFFEVIERHGARGFGDGNFKALFEALEREQDRRGNL</sequence>
<gene>
    <name evidence="17" type="primary">hppD</name>
    <name evidence="17" type="ORF">FSW04_10810</name>
</gene>
<evidence type="ECO:0000256" key="9">
    <source>
        <dbReference type="ARBA" id="ARBA00022824"/>
    </source>
</evidence>
<keyword evidence="12 15" id="KW-0408">Iron</keyword>
<dbReference type="GO" id="GO:0005737">
    <property type="term" value="C:cytoplasm"/>
    <property type="evidence" value="ECO:0007669"/>
    <property type="project" value="UniProtKB-SubCell"/>
</dbReference>
<dbReference type="Pfam" id="PF00903">
    <property type="entry name" value="Glyoxalase"/>
    <property type="match status" value="2"/>
</dbReference>
<keyword evidence="7 15" id="KW-0479">Metal-binding</keyword>
<dbReference type="PIRSF" id="PIRSF009283">
    <property type="entry name" value="HPP_dOase"/>
    <property type="match status" value="1"/>
</dbReference>
<keyword evidence="8" id="KW-0677">Repeat</keyword>
<keyword evidence="18" id="KW-1185">Reference proteome</keyword>
<dbReference type="AlphaFoldDB" id="A0A5B8UCI4"/>
<evidence type="ECO:0000313" key="17">
    <source>
        <dbReference type="EMBL" id="QEC50730.1"/>
    </source>
</evidence>
<comment type="cofactor">
    <cofactor evidence="15">
        <name>Fe cation</name>
        <dbReference type="ChEBI" id="CHEBI:24875"/>
    </cofactor>
    <text evidence="15">Binds 1 Fe cation per subunit.</text>
</comment>
<feature type="domain" description="VOC" evidence="16">
    <location>
        <begin position="12"/>
        <end position="142"/>
    </location>
</feature>
<dbReference type="PROSITE" id="PS51819">
    <property type="entry name" value="VOC"/>
    <property type="match status" value="2"/>
</dbReference>
<name>A0A5B8UCI4_9ACTN</name>
<dbReference type="EC" id="1.13.11.27" evidence="17"/>
<evidence type="ECO:0000313" key="18">
    <source>
        <dbReference type="Proteomes" id="UP000321805"/>
    </source>
</evidence>
<evidence type="ECO:0000256" key="5">
    <source>
        <dbReference type="ARBA" id="ARBA00011738"/>
    </source>
</evidence>
<evidence type="ECO:0000256" key="8">
    <source>
        <dbReference type="ARBA" id="ARBA00022737"/>
    </source>
</evidence>
<evidence type="ECO:0000259" key="16">
    <source>
        <dbReference type="PROSITE" id="PS51819"/>
    </source>
</evidence>
<evidence type="ECO:0000256" key="15">
    <source>
        <dbReference type="PIRSR" id="PIRSR009283-1"/>
    </source>
</evidence>
<dbReference type="KEGG" id="bsol:FSW04_10810"/>
<evidence type="ECO:0000256" key="6">
    <source>
        <dbReference type="ARBA" id="ARBA00022490"/>
    </source>
</evidence>
<dbReference type="GO" id="GO:0003868">
    <property type="term" value="F:4-hydroxyphenylpyruvate dioxygenase activity"/>
    <property type="evidence" value="ECO:0007669"/>
    <property type="project" value="UniProtKB-EC"/>
</dbReference>
<feature type="domain" description="VOC" evidence="16">
    <location>
        <begin position="169"/>
        <end position="321"/>
    </location>
</feature>
<dbReference type="InterPro" id="IPR037523">
    <property type="entry name" value="VOC_core"/>
</dbReference>